<protein>
    <submittedName>
        <fullName evidence="2">Uncharacterized protein</fullName>
    </submittedName>
</protein>
<dbReference type="AlphaFoldDB" id="D6X2D1"/>
<keyword evidence="3" id="KW-1185">Reference proteome</keyword>
<reference evidence="2 3" key="2">
    <citation type="journal article" date="2010" name="Nucleic Acids Res.">
        <title>BeetleBase in 2010: revisions to provide comprehensive genomic information for Tribolium castaneum.</title>
        <authorList>
            <person name="Kim H.S."/>
            <person name="Murphy T."/>
            <person name="Xia J."/>
            <person name="Caragea D."/>
            <person name="Park Y."/>
            <person name="Beeman R.W."/>
            <person name="Lorenzen M.D."/>
            <person name="Butcher S."/>
            <person name="Manak J.R."/>
            <person name="Brown S.J."/>
        </authorList>
    </citation>
    <scope>GENOME REANNOTATION</scope>
    <source>
        <strain evidence="2 3">Georgia GA2</strain>
    </source>
</reference>
<evidence type="ECO:0000256" key="1">
    <source>
        <dbReference type="SAM" id="MobiDB-lite"/>
    </source>
</evidence>
<dbReference type="EMBL" id="KQ971371">
    <property type="protein sequence ID" value="EFA10250.2"/>
    <property type="molecule type" value="Genomic_DNA"/>
</dbReference>
<accession>D6X2D1</accession>
<feature type="compositionally biased region" description="Basic residues" evidence="1">
    <location>
        <begin position="216"/>
        <end position="228"/>
    </location>
</feature>
<evidence type="ECO:0000313" key="3">
    <source>
        <dbReference type="Proteomes" id="UP000007266"/>
    </source>
</evidence>
<evidence type="ECO:0000313" key="2">
    <source>
        <dbReference type="EMBL" id="EFA10250.2"/>
    </source>
</evidence>
<sequence length="400" mass="46335">MLNPFSSTNTNIFDERTHNTTPANLCGQNVLVSQEQHRKIFNTLTTSITGMPGTMQPSFHNPNVVTFTFKPNQDYYPQNYWCCQTPAMQNLNQLQQQTAADLLQLQRQLNQPYQCKFHLDSQTSTTDLGAKPEARPDLKNLLCTCAWLQGPISKNHKKLILKQVTPKIEGSICDQIDQEEHKAKKVNFECAEGTKNAEVQVECKCPTCPGQEAPARVKKKRRRSRKKSPTTTSDESTDNESDNRNLEFVTQLLYYVANSRSKLEVIYQRLMNCKMAQDTLDSLLSCIQNNQNKWEEILQSFENKCYCNEIIDENRACIYKLADNLFATLSNHYEMLDSIESKATDCYVKNKEEPIYLLFQIMDMNLNMLDKINIHIEKLKNRVDFYKNIWAECNKRCTWT</sequence>
<proteinExistence type="predicted"/>
<gene>
    <name evidence="2" type="primary">AUGUSTUS-3.0.2_12450</name>
    <name evidence="2" type="ORF">TcasGA2_TC012450</name>
</gene>
<organism evidence="2 3">
    <name type="scientific">Tribolium castaneum</name>
    <name type="common">Red flour beetle</name>
    <dbReference type="NCBI Taxonomy" id="7070"/>
    <lineage>
        <taxon>Eukaryota</taxon>
        <taxon>Metazoa</taxon>
        <taxon>Ecdysozoa</taxon>
        <taxon>Arthropoda</taxon>
        <taxon>Hexapoda</taxon>
        <taxon>Insecta</taxon>
        <taxon>Pterygota</taxon>
        <taxon>Neoptera</taxon>
        <taxon>Endopterygota</taxon>
        <taxon>Coleoptera</taxon>
        <taxon>Polyphaga</taxon>
        <taxon>Cucujiformia</taxon>
        <taxon>Tenebrionidae</taxon>
        <taxon>Tenebrionidae incertae sedis</taxon>
        <taxon>Tribolium</taxon>
    </lineage>
</organism>
<reference evidence="2 3" key="1">
    <citation type="journal article" date="2008" name="Nature">
        <title>The genome of the model beetle and pest Tribolium castaneum.</title>
        <authorList>
            <consortium name="Tribolium Genome Sequencing Consortium"/>
            <person name="Richards S."/>
            <person name="Gibbs R.A."/>
            <person name="Weinstock G.M."/>
            <person name="Brown S.J."/>
            <person name="Denell R."/>
            <person name="Beeman R.W."/>
            <person name="Gibbs R."/>
            <person name="Beeman R.W."/>
            <person name="Brown S.J."/>
            <person name="Bucher G."/>
            <person name="Friedrich M."/>
            <person name="Grimmelikhuijzen C.J."/>
            <person name="Klingler M."/>
            <person name="Lorenzen M."/>
            <person name="Richards S."/>
            <person name="Roth S."/>
            <person name="Schroder R."/>
            <person name="Tautz D."/>
            <person name="Zdobnov E.M."/>
            <person name="Muzny D."/>
            <person name="Gibbs R.A."/>
            <person name="Weinstock G.M."/>
            <person name="Attaway T."/>
            <person name="Bell S."/>
            <person name="Buhay C.J."/>
            <person name="Chandrabose M.N."/>
            <person name="Chavez D."/>
            <person name="Clerk-Blankenburg K.P."/>
            <person name="Cree A."/>
            <person name="Dao M."/>
            <person name="Davis C."/>
            <person name="Chacko J."/>
            <person name="Dinh H."/>
            <person name="Dugan-Rocha S."/>
            <person name="Fowler G."/>
            <person name="Garner T.T."/>
            <person name="Garnes J."/>
            <person name="Gnirke A."/>
            <person name="Hawes A."/>
            <person name="Hernandez J."/>
            <person name="Hines S."/>
            <person name="Holder M."/>
            <person name="Hume J."/>
            <person name="Jhangiani S.N."/>
            <person name="Joshi V."/>
            <person name="Khan Z.M."/>
            <person name="Jackson L."/>
            <person name="Kovar C."/>
            <person name="Kowis A."/>
            <person name="Lee S."/>
            <person name="Lewis L.R."/>
            <person name="Margolis J."/>
            <person name="Morgan M."/>
            <person name="Nazareth L.V."/>
            <person name="Nguyen N."/>
            <person name="Okwuonu G."/>
            <person name="Parker D."/>
            <person name="Richards S."/>
            <person name="Ruiz S.J."/>
            <person name="Santibanez J."/>
            <person name="Savard J."/>
            <person name="Scherer S.E."/>
            <person name="Schneider B."/>
            <person name="Sodergren E."/>
            <person name="Tautz D."/>
            <person name="Vattahil S."/>
            <person name="Villasana D."/>
            <person name="White C.S."/>
            <person name="Wright R."/>
            <person name="Park Y."/>
            <person name="Beeman R.W."/>
            <person name="Lord J."/>
            <person name="Oppert B."/>
            <person name="Lorenzen M."/>
            <person name="Brown S."/>
            <person name="Wang L."/>
            <person name="Savard J."/>
            <person name="Tautz D."/>
            <person name="Richards S."/>
            <person name="Weinstock G."/>
            <person name="Gibbs R.A."/>
            <person name="Liu Y."/>
            <person name="Worley K."/>
            <person name="Weinstock G."/>
            <person name="Elsik C.G."/>
            <person name="Reese J.T."/>
            <person name="Elhaik E."/>
            <person name="Landan G."/>
            <person name="Graur D."/>
            <person name="Arensburger P."/>
            <person name="Atkinson P."/>
            <person name="Beeman R.W."/>
            <person name="Beidler J."/>
            <person name="Brown S.J."/>
            <person name="Demuth J.P."/>
            <person name="Drury D.W."/>
            <person name="Du Y.Z."/>
            <person name="Fujiwara H."/>
            <person name="Lorenzen M."/>
            <person name="Maselli V."/>
            <person name="Osanai M."/>
            <person name="Park Y."/>
            <person name="Robertson H.M."/>
            <person name="Tu Z."/>
            <person name="Wang J.J."/>
            <person name="Wang S."/>
            <person name="Richards S."/>
            <person name="Song H."/>
            <person name="Zhang L."/>
            <person name="Sodergren E."/>
            <person name="Werner D."/>
            <person name="Stanke M."/>
            <person name="Morgenstern B."/>
            <person name="Solovyev V."/>
            <person name="Kosarev P."/>
            <person name="Brown G."/>
            <person name="Chen H.C."/>
            <person name="Ermolaeva O."/>
            <person name="Hlavina W."/>
            <person name="Kapustin Y."/>
            <person name="Kiryutin B."/>
            <person name="Kitts P."/>
            <person name="Maglott D."/>
            <person name="Pruitt K."/>
            <person name="Sapojnikov V."/>
            <person name="Souvorov A."/>
            <person name="Mackey A.J."/>
            <person name="Waterhouse R.M."/>
            <person name="Wyder S."/>
            <person name="Zdobnov E.M."/>
            <person name="Zdobnov E.M."/>
            <person name="Wyder S."/>
            <person name="Kriventseva E.V."/>
            <person name="Kadowaki T."/>
            <person name="Bork P."/>
            <person name="Aranda M."/>
            <person name="Bao R."/>
            <person name="Beermann A."/>
            <person name="Berns N."/>
            <person name="Bolognesi R."/>
            <person name="Bonneton F."/>
            <person name="Bopp D."/>
            <person name="Brown S.J."/>
            <person name="Bucher G."/>
            <person name="Butts T."/>
            <person name="Chaumot A."/>
            <person name="Denell R.E."/>
            <person name="Ferrier D.E."/>
            <person name="Friedrich M."/>
            <person name="Gordon C.M."/>
            <person name="Jindra M."/>
            <person name="Klingler M."/>
            <person name="Lan Q."/>
            <person name="Lattorff H.M."/>
            <person name="Laudet V."/>
            <person name="von Levetsow C."/>
            <person name="Liu Z."/>
            <person name="Lutz R."/>
            <person name="Lynch J.A."/>
            <person name="da Fonseca R.N."/>
            <person name="Posnien N."/>
            <person name="Reuter R."/>
            <person name="Roth S."/>
            <person name="Savard J."/>
            <person name="Schinko J.B."/>
            <person name="Schmitt C."/>
            <person name="Schoppmeier M."/>
            <person name="Schroder R."/>
            <person name="Shippy T.D."/>
            <person name="Simonnet F."/>
            <person name="Marques-Souza H."/>
            <person name="Tautz D."/>
            <person name="Tomoyasu Y."/>
            <person name="Trauner J."/>
            <person name="Van der Zee M."/>
            <person name="Vervoort M."/>
            <person name="Wittkopp N."/>
            <person name="Wimmer E.A."/>
            <person name="Yang X."/>
            <person name="Jones A.K."/>
            <person name="Sattelle D.B."/>
            <person name="Ebert P.R."/>
            <person name="Nelson D."/>
            <person name="Scott J.G."/>
            <person name="Beeman R.W."/>
            <person name="Muthukrishnan S."/>
            <person name="Kramer K.J."/>
            <person name="Arakane Y."/>
            <person name="Beeman R.W."/>
            <person name="Zhu Q."/>
            <person name="Hogenkamp D."/>
            <person name="Dixit R."/>
            <person name="Oppert B."/>
            <person name="Jiang H."/>
            <person name="Zou Z."/>
            <person name="Marshall J."/>
            <person name="Elpidina E."/>
            <person name="Vinokurov K."/>
            <person name="Oppert C."/>
            <person name="Zou Z."/>
            <person name="Evans J."/>
            <person name="Lu Z."/>
            <person name="Zhao P."/>
            <person name="Sumathipala N."/>
            <person name="Altincicek B."/>
            <person name="Vilcinskas A."/>
            <person name="Williams M."/>
            <person name="Hultmark D."/>
            <person name="Hetru C."/>
            <person name="Jiang H."/>
            <person name="Grimmelikhuijzen C.J."/>
            <person name="Hauser F."/>
            <person name="Cazzamali G."/>
            <person name="Williamson M."/>
            <person name="Park Y."/>
            <person name="Li B."/>
            <person name="Tanaka Y."/>
            <person name="Predel R."/>
            <person name="Neupert S."/>
            <person name="Schachtner J."/>
            <person name="Verleyen P."/>
            <person name="Raible F."/>
            <person name="Bork P."/>
            <person name="Friedrich M."/>
            <person name="Walden K.K."/>
            <person name="Robertson H.M."/>
            <person name="Angeli S."/>
            <person name="Foret S."/>
            <person name="Bucher G."/>
            <person name="Schuetz S."/>
            <person name="Maleszka R."/>
            <person name="Wimmer E.A."/>
            <person name="Beeman R.W."/>
            <person name="Lorenzen M."/>
            <person name="Tomoyasu Y."/>
            <person name="Miller S.C."/>
            <person name="Grossmann D."/>
            <person name="Bucher G."/>
        </authorList>
    </citation>
    <scope>NUCLEOTIDE SEQUENCE [LARGE SCALE GENOMIC DNA]</scope>
    <source>
        <strain evidence="2 3">Georgia GA2</strain>
    </source>
</reference>
<feature type="region of interest" description="Disordered" evidence="1">
    <location>
        <begin position="216"/>
        <end position="242"/>
    </location>
</feature>
<dbReference type="HOGENOM" id="CLU_1211175_0_0_1"/>
<dbReference type="InParanoid" id="D6X2D1"/>
<name>D6X2D1_TRICA</name>
<dbReference type="Proteomes" id="UP000007266">
    <property type="component" value="Linkage group 9"/>
</dbReference>